<proteinExistence type="predicted"/>
<protein>
    <submittedName>
        <fullName evidence="1">Uncharacterized protein</fullName>
    </submittedName>
</protein>
<dbReference type="InterPro" id="IPR038763">
    <property type="entry name" value="DHH_sf"/>
</dbReference>
<dbReference type="Gene3D" id="3.10.310.30">
    <property type="match status" value="1"/>
</dbReference>
<gene>
    <name evidence="1" type="ORF">LCMiAC01_01840</name>
</gene>
<organism evidence="1">
    <name type="scientific">Mimivirus LCMiAC01</name>
    <dbReference type="NCBI Taxonomy" id="2506608"/>
    <lineage>
        <taxon>Viruses</taxon>
        <taxon>Varidnaviria</taxon>
        <taxon>Bamfordvirae</taxon>
        <taxon>Nucleocytoviricota</taxon>
        <taxon>Megaviricetes</taxon>
        <taxon>Imitervirales</taxon>
        <taxon>Mimiviridae</taxon>
        <taxon>Klosneuvirinae</taxon>
    </lineage>
</organism>
<dbReference type="EMBL" id="MK500391">
    <property type="protein sequence ID" value="QBK88507.1"/>
    <property type="molecule type" value="Genomic_DNA"/>
</dbReference>
<sequence>MSNELYNYIIYHNKCIDGFSGFYLFLKSKKWAKESLIYPDQPFSKEIPPEIEGKNVIIIDVAYYPSIIKAIAKKARKLLFIDHHKSIRDGITKLKLKKPHVIIYDVNQSGVSLVWKHFFGNKKMPSFVKYIKDNDIGEWKYKETIPFILALKVKYELKPVNYNLKKWDKLFDEKEIKSLIEVGKIYQEHNNYLIDINSKKYSIMHFPSKKIADINNDTLNDIGEYKVAVVNGGCPTVSLLGKRIVETVDVDFCLIWNYIIRAKKYVVSLRSSEERRSKVDVSKIADYFGGGGHKQASAFSFSSNKFSIDDLFIKLHRR</sequence>
<dbReference type="SUPFAM" id="SSF64182">
    <property type="entry name" value="DHH phosphoesterases"/>
    <property type="match status" value="1"/>
</dbReference>
<dbReference type="PANTHER" id="PTHR46922">
    <property type="entry name" value="DHHA1 DOMAIN PROTEIN"/>
    <property type="match status" value="1"/>
</dbReference>
<evidence type="ECO:0000313" key="1">
    <source>
        <dbReference type="EMBL" id="QBK88507.1"/>
    </source>
</evidence>
<reference evidence="1" key="1">
    <citation type="journal article" date="2019" name="MBio">
        <title>Virus Genomes from Deep Sea Sediments Expand the Ocean Megavirome and Support Independent Origins of Viral Gigantism.</title>
        <authorList>
            <person name="Backstrom D."/>
            <person name="Yutin N."/>
            <person name="Jorgensen S.L."/>
            <person name="Dharamshi J."/>
            <person name="Homa F."/>
            <person name="Zaremba-Niedwiedzka K."/>
            <person name="Spang A."/>
            <person name="Wolf Y.I."/>
            <person name="Koonin E.V."/>
            <person name="Ettema T.J."/>
        </authorList>
    </citation>
    <scope>NUCLEOTIDE SEQUENCE</scope>
</reference>
<dbReference type="PANTHER" id="PTHR46922:SF4">
    <property type="entry name" value="DHHA1 DOMAIN PROTEIN"/>
    <property type="match status" value="1"/>
</dbReference>
<accession>A0A481Z0B4</accession>
<name>A0A481Z0B4_9VIRU</name>